<sequence>MTRCSSCHENWSVSSALKRYTAIAPGMACPSCGQMQYLSERYRERSLMMMLLIPLLMLIPAFFDISIVAMSLLILAAFIAIAVIHLFTIELSGDQETEHKGLME</sequence>
<name>A0A558AYS8_9STAP</name>
<dbReference type="NCBIfam" id="TIGR04104">
    <property type="entry name" value="cxxc_20_cxxc"/>
    <property type="match status" value="1"/>
</dbReference>
<dbReference type="Proteomes" id="UP000315103">
    <property type="component" value="Unassembled WGS sequence"/>
</dbReference>
<feature type="transmembrane region" description="Helical" evidence="1">
    <location>
        <begin position="69"/>
        <end position="89"/>
    </location>
</feature>
<keyword evidence="1" id="KW-1133">Transmembrane helix</keyword>
<evidence type="ECO:0008006" key="4">
    <source>
        <dbReference type="Google" id="ProtNLM"/>
    </source>
</evidence>
<accession>A0A558AYS8</accession>
<dbReference type="InterPro" id="IPR026369">
    <property type="entry name" value="CxxC_20_CxxC"/>
</dbReference>
<evidence type="ECO:0000313" key="3">
    <source>
        <dbReference type="Proteomes" id="UP000315103"/>
    </source>
</evidence>
<keyword evidence="1" id="KW-0812">Transmembrane</keyword>
<feature type="transmembrane region" description="Helical" evidence="1">
    <location>
        <begin position="46"/>
        <end position="63"/>
    </location>
</feature>
<gene>
    <name evidence="2" type="ORF">FO441_03840</name>
</gene>
<organism evidence="2 3">
    <name type="scientific">Salinicoccus cyprini</name>
    <dbReference type="NCBI Taxonomy" id="2493691"/>
    <lineage>
        <taxon>Bacteria</taxon>
        <taxon>Bacillati</taxon>
        <taxon>Bacillota</taxon>
        <taxon>Bacilli</taxon>
        <taxon>Bacillales</taxon>
        <taxon>Staphylococcaceae</taxon>
        <taxon>Salinicoccus</taxon>
    </lineage>
</organism>
<dbReference type="EMBL" id="VMSJ01000001">
    <property type="protein sequence ID" value="TVT29425.1"/>
    <property type="molecule type" value="Genomic_DNA"/>
</dbReference>
<protein>
    <recommendedName>
        <fullName evidence="4">Cxxc_20_cxxc protein</fullName>
    </recommendedName>
</protein>
<comment type="caution">
    <text evidence="2">The sequence shown here is derived from an EMBL/GenBank/DDBJ whole genome shotgun (WGS) entry which is preliminary data.</text>
</comment>
<keyword evidence="1" id="KW-0472">Membrane</keyword>
<dbReference type="AlphaFoldDB" id="A0A558AYS8"/>
<proteinExistence type="predicted"/>
<keyword evidence="3" id="KW-1185">Reference proteome</keyword>
<dbReference type="RefSeq" id="WP_145286017.1">
    <property type="nucleotide sequence ID" value="NZ_VMSJ01000001.1"/>
</dbReference>
<reference evidence="2 3" key="1">
    <citation type="submission" date="2019-07" db="EMBL/GenBank/DDBJ databases">
        <title>Salinicoccus cyprini sp. nov., isolated from gastro-intestinal tract of mirror carp, Cyprinus carpio var. specularis, collected from Gobind Sagar Reservoir, Himachal Pradesh, India.</title>
        <authorList>
            <person name="Talwar C."/>
            <person name="Singh A.K."/>
            <person name="Lal R."/>
            <person name="Negi R.K."/>
        </authorList>
    </citation>
    <scope>NUCLEOTIDE SEQUENCE [LARGE SCALE GENOMIC DNA]</scope>
    <source>
        <strain evidence="2 3">CT19</strain>
    </source>
</reference>
<evidence type="ECO:0000256" key="1">
    <source>
        <dbReference type="SAM" id="Phobius"/>
    </source>
</evidence>
<dbReference type="OrthoDB" id="2418141at2"/>
<evidence type="ECO:0000313" key="2">
    <source>
        <dbReference type="EMBL" id="TVT29425.1"/>
    </source>
</evidence>